<evidence type="ECO:0000256" key="2">
    <source>
        <dbReference type="SAM" id="MobiDB-lite"/>
    </source>
</evidence>
<name>A0A7M7Q645_NASVI</name>
<feature type="compositionally biased region" description="Polar residues" evidence="2">
    <location>
        <begin position="71"/>
        <end position="86"/>
    </location>
</feature>
<dbReference type="GeneID" id="100679619"/>
<feature type="region of interest" description="Disordered" evidence="2">
    <location>
        <begin position="372"/>
        <end position="446"/>
    </location>
</feature>
<dbReference type="KEGG" id="nvi:100679619"/>
<dbReference type="Proteomes" id="UP000002358">
    <property type="component" value="Chromosome 3"/>
</dbReference>
<keyword evidence="1" id="KW-0175">Coiled coil</keyword>
<protein>
    <submittedName>
        <fullName evidence="3">Uncharacterized protein</fullName>
    </submittedName>
</protein>
<feature type="compositionally biased region" description="Basic residues" evidence="2">
    <location>
        <begin position="122"/>
        <end position="134"/>
    </location>
</feature>
<keyword evidence="4" id="KW-1185">Reference proteome</keyword>
<feature type="compositionally biased region" description="Basic and acidic residues" evidence="2">
    <location>
        <begin position="96"/>
        <end position="106"/>
    </location>
</feature>
<dbReference type="RefSeq" id="XP_031782210.1">
    <property type="nucleotide sequence ID" value="XM_031926350.2"/>
</dbReference>
<accession>A0A7M7Q645</accession>
<dbReference type="AlphaFoldDB" id="A0A7M7Q645"/>
<feature type="region of interest" description="Disordered" evidence="2">
    <location>
        <begin position="71"/>
        <end position="137"/>
    </location>
</feature>
<feature type="coiled-coil region" evidence="1">
    <location>
        <begin position="199"/>
        <end position="240"/>
    </location>
</feature>
<feature type="compositionally biased region" description="Basic and acidic residues" evidence="2">
    <location>
        <begin position="372"/>
        <end position="381"/>
    </location>
</feature>
<sequence length="446" mass="50922">MKRRRIQQTEAISIEPHSPVYNRIVIGYFQEALFNLPHETLFKNANTARRKYENRKELDDAIKKAKRFPVPSNNITFDTTATSENSDPLRPTANSKRSEKQSRKSTELASAVESGDEEVKEKKARKSAKNFKKTAAKERNENILDKYIQSQQHIEPQSGIVESYSDTSSFRINPASTSTPLRQHNLPNYGQNIETQSVISAYKQQLDFYKNRCTAAEKEVRQLREKCNKLEKQVTEKGAANSSTSQADDTLAEFDQIFLSNEETESPSLMKLQKGVICNSAAYKEAMKSDKISKFFSAMCVGIYGKEDFATRCVARRKDNMDQRQLSPTKTEAIDAEFYKWMKIHKFTSLQIRQNLAKCNTYYHNAITAIRRSKDPEDRSSKTTPSRKSSSKETEKNSIEFPSSQSEQASRSDLESDEPRVENNERDLLAQNTDRSKSSSPSEESD</sequence>
<proteinExistence type="predicted"/>
<dbReference type="SMR" id="A0A7M7Q645"/>
<evidence type="ECO:0000313" key="4">
    <source>
        <dbReference type="Proteomes" id="UP000002358"/>
    </source>
</evidence>
<organism evidence="3 4">
    <name type="scientific">Nasonia vitripennis</name>
    <name type="common">Parasitic wasp</name>
    <dbReference type="NCBI Taxonomy" id="7425"/>
    <lineage>
        <taxon>Eukaryota</taxon>
        <taxon>Metazoa</taxon>
        <taxon>Ecdysozoa</taxon>
        <taxon>Arthropoda</taxon>
        <taxon>Hexapoda</taxon>
        <taxon>Insecta</taxon>
        <taxon>Pterygota</taxon>
        <taxon>Neoptera</taxon>
        <taxon>Endopterygota</taxon>
        <taxon>Hymenoptera</taxon>
        <taxon>Apocrita</taxon>
        <taxon>Proctotrupomorpha</taxon>
        <taxon>Chalcidoidea</taxon>
        <taxon>Pteromalidae</taxon>
        <taxon>Pteromalinae</taxon>
        <taxon>Nasonia</taxon>
    </lineage>
</organism>
<reference evidence="3" key="1">
    <citation type="submission" date="2021-01" db="UniProtKB">
        <authorList>
            <consortium name="EnsemblMetazoa"/>
        </authorList>
    </citation>
    <scope>IDENTIFICATION</scope>
</reference>
<evidence type="ECO:0000256" key="1">
    <source>
        <dbReference type="SAM" id="Coils"/>
    </source>
</evidence>
<evidence type="ECO:0000313" key="3">
    <source>
        <dbReference type="EnsemblMetazoa" id="XP_031782210"/>
    </source>
</evidence>
<dbReference type="InParanoid" id="A0A7M7Q645"/>
<dbReference type="EnsemblMetazoa" id="XM_031926350">
    <property type="protein sequence ID" value="XP_031782210"/>
    <property type="gene ID" value="LOC100679619"/>
</dbReference>
<feature type="compositionally biased region" description="Basic and acidic residues" evidence="2">
    <location>
        <begin position="410"/>
        <end position="428"/>
    </location>
</feature>